<dbReference type="STRING" id="1382522.W6MG10"/>
<reference evidence="9" key="1">
    <citation type="submission" date="2013-12" db="EMBL/GenBank/DDBJ databases">
        <authorList>
            <person name="Genoscope - CEA"/>
        </authorList>
    </citation>
    <scope>NUCLEOTIDE SEQUENCE</scope>
    <source>
        <strain evidence="9">CBS 1993</strain>
    </source>
</reference>
<dbReference type="HOGENOM" id="CLU_051033_0_1_1"/>
<dbReference type="OrthoDB" id="25571at2759"/>
<dbReference type="InterPro" id="IPR014892">
    <property type="entry name" value="RPA_C"/>
</dbReference>
<evidence type="ECO:0000256" key="3">
    <source>
        <dbReference type="ARBA" id="ARBA00022705"/>
    </source>
</evidence>
<dbReference type="SUPFAM" id="SSF46785">
    <property type="entry name" value="Winged helix' DNA-binding domain"/>
    <property type="match status" value="1"/>
</dbReference>
<dbReference type="GO" id="GO:0006260">
    <property type="term" value="P:DNA replication"/>
    <property type="evidence" value="ECO:0007669"/>
    <property type="project" value="UniProtKB-KW"/>
</dbReference>
<dbReference type="GO" id="GO:0043565">
    <property type="term" value="F:sequence-specific DNA binding"/>
    <property type="evidence" value="ECO:0007669"/>
    <property type="project" value="EnsemblFungi"/>
</dbReference>
<proteinExistence type="inferred from homology"/>
<keyword evidence="10" id="KW-1185">Reference proteome</keyword>
<dbReference type="Pfam" id="PF01336">
    <property type="entry name" value="tRNA_anti-codon"/>
    <property type="match status" value="1"/>
</dbReference>
<feature type="domain" description="OB" evidence="7">
    <location>
        <begin position="68"/>
        <end position="139"/>
    </location>
</feature>
<evidence type="ECO:0000256" key="5">
    <source>
        <dbReference type="ARBA" id="ARBA00023242"/>
    </source>
</evidence>
<dbReference type="GeneID" id="34518031"/>
<dbReference type="GO" id="GO:0000724">
    <property type="term" value="P:double-strand break repair via homologous recombination"/>
    <property type="evidence" value="ECO:0007669"/>
    <property type="project" value="EnsemblFungi"/>
</dbReference>
<dbReference type="EMBL" id="HG793125">
    <property type="protein sequence ID" value="CDK24626.1"/>
    <property type="molecule type" value="Genomic_DNA"/>
</dbReference>
<dbReference type="AlphaFoldDB" id="W6MG10"/>
<dbReference type="GO" id="GO:0035861">
    <property type="term" value="C:site of double-strand break"/>
    <property type="evidence" value="ECO:0007669"/>
    <property type="project" value="TreeGrafter"/>
</dbReference>
<dbReference type="InterPro" id="IPR012340">
    <property type="entry name" value="NA-bd_OB-fold"/>
</dbReference>
<dbReference type="CDD" id="cd04478">
    <property type="entry name" value="RPA2_DBD_D"/>
    <property type="match status" value="1"/>
</dbReference>
<evidence type="ECO:0000256" key="4">
    <source>
        <dbReference type="ARBA" id="ARBA00023125"/>
    </source>
</evidence>
<dbReference type="GO" id="GO:0000794">
    <property type="term" value="C:condensed nuclear chromosome"/>
    <property type="evidence" value="ECO:0007669"/>
    <property type="project" value="EnsemblFungi"/>
</dbReference>
<evidence type="ECO:0000313" key="9">
    <source>
        <dbReference type="EMBL" id="CDK24626.1"/>
    </source>
</evidence>
<dbReference type="GO" id="GO:0045184">
    <property type="term" value="P:establishment of protein localization"/>
    <property type="evidence" value="ECO:0007669"/>
    <property type="project" value="EnsemblFungi"/>
</dbReference>
<dbReference type="Pfam" id="PF08784">
    <property type="entry name" value="RPA_C"/>
    <property type="match status" value="1"/>
</dbReference>
<dbReference type="GO" id="GO:0005662">
    <property type="term" value="C:DNA replication factor A complex"/>
    <property type="evidence" value="ECO:0007669"/>
    <property type="project" value="EnsemblFungi"/>
</dbReference>
<dbReference type="PIRSF" id="PIRSF036949">
    <property type="entry name" value="RPA32"/>
    <property type="match status" value="1"/>
</dbReference>
<dbReference type="PANTHER" id="PTHR13989:SF16">
    <property type="entry name" value="REPLICATION PROTEIN A2"/>
    <property type="match status" value="1"/>
</dbReference>
<dbReference type="GO" id="GO:0003690">
    <property type="term" value="F:double-stranded DNA binding"/>
    <property type="evidence" value="ECO:0007669"/>
    <property type="project" value="EnsemblFungi"/>
</dbReference>
<name>W6MG10_9ASCO</name>
<evidence type="ECO:0008006" key="11">
    <source>
        <dbReference type="Google" id="ProtNLM"/>
    </source>
</evidence>
<dbReference type="GO" id="GO:0030491">
    <property type="term" value="P:heteroduplex formation"/>
    <property type="evidence" value="ECO:0007669"/>
    <property type="project" value="EnsemblFungi"/>
</dbReference>
<dbReference type="InterPro" id="IPR036388">
    <property type="entry name" value="WH-like_DNA-bd_sf"/>
</dbReference>
<dbReference type="InterPro" id="IPR040260">
    <property type="entry name" value="RFA2-like"/>
</dbReference>
<dbReference type="Gene3D" id="1.10.10.10">
    <property type="entry name" value="Winged helix-like DNA-binding domain superfamily/Winged helix DNA-binding domain"/>
    <property type="match status" value="1"/>
</dbReference>
<dbReference type="InterPro" id="IPR036390">
    <property type="entry name" value="WH_DNA-bd_sf"/>
</dbReference>
<reference evidence="9" key="2">
    <citation type="submission" date="2014-02" db="EMBL/GenBank/DDBJ databases">
        <title>Complete DNA sequence of /Kuraishia capsulata/ illustrates novel genomic features among budding yeasts (/Saccharomycotina/).</title>
        <authorList>
            <person name="Morales L."/>
            <person name="Noel B."/>
            <person name="Porcel B."/>
            <person name="Marcet-Houben M."/>
            <person name="Hullo M-F."/>
            <person name="Sacerdot C."/>
            <person name="Tekaia F."/>
            <person name="Leh-Louis V."/>
            <person name="Despons L."/>
            <person name="Khanna V."/>
            <person name="Aury J-M."/>
            <person name="Barbe V."/>
            <person name="Couloux A."/>
            <person name="Labadie K."/>
            <person name="Pelletier E."/>
            <person name="Souciet J-L."/>
            <person name="Boekhout T."/>
            <person name="Gabaldon T."/>
            <person name="Wincker P."/>
            <person name="Dujon B."/>
        </authorList>
    </citation>
    <scope>NUCLEOTIDE SEQUENCE</scope>
    <source>
        <strain evidence="9">CBS 1993</strain>
    </source>
</reference>
<dbReference type="Proteomes" id="UP000019384">
    <property type="component" value="Unassembled WGS sequence"/>
</dbReference>
<evidence type="ECO:0000313" key="10">
    <source>
        <dbReference type="Proteomes" id="UP000019384"/>
    </source>
</evidence>
<sequence>MATYQSYGQGGFNTYGNPSTGFEEPQSTEPRLQPKNSITPVTIKQIHAVSQPLQDAGFFFHNMEIAAVSFIGVVRNAVDVSNAISYTIEDGTGSIEVREWYDEGAGAKEPFPTNIYVHVSGSLKLFNGKKSVQNPRIRKVEDHNEVVYHNLYAIAAYLRSKNPNKQVKMNSNGDLFVSEPASEEGLPKDRIMKYIATMTPSMAEGVPASLIARSLKLNENEVEAHIRDLCDAGKVYSGFDDNGYLAV</sequence>
<organism evidence="9 10">
    <name type="scientific">Kuraishia capsulata CBS 1993</name>
    <dbReference type="NCBI Taxonomy" id="1382522"/>
    <lineage>
        <taxon>Eukaryota</taxon>
        <taxon>Fungi</taxon>
        <taxon>Dikarya</taxon>
        <taxon>Ascomycota</taxon>
        <taxon>Saccharomycotina</taxon>
        <taxon>Pichiomycetes</taxon>
        <taxon>Pichiales</taxon>
        <taxon>Pichiaceae</taxon>
        <taxon>Kuraishia</taxon>
    </lineage>
</organism>
<keyword evidence="3" id="KW-0235">DNA replication</keyword>
<dbReference type="RefSeq" id="XP_022456643.1">
    <property type="nucleotide sequence ID" value="XM_022605146.1"/>
</dbReference>
<feature type="region of interest" description="Disordered" evidence="6">
    <location>
        <begin position="1"/>
        <end position="34"/>
    </location>
</feature>
<evidence type="ECO:0000259" key="7">
    <source>
        <dbReference type="Pfam" id="PF01336"/>
    </source>
</evidence>
<evidence type="ECO:0000256" key="1">
    <source>
        <dbReference type="ARBA" id="ARBA00004123"/>
    </source>
</evidence>
<protein>
    <recommendedName>
        <fullName evidence="11">Replication protein A C-terminal domain-containing protein</fullName>
    </recommendedName>
</protein>
<evidence type="ECO:0000259" key="8">
    <source>
        <dbReference type="Pfam" id="PF08784"/>
    </source>
</evidence>
<dbReference type="InterPro" id="IPR014646">
    <property type="entry name" value="Rfa2/RPA32"/>
</dbReference>
<dbReference type="GO" id="GO:0000781">
    <property type="term" value="C:chromosome, telomeric region"/>
    <property type="evidence" value="ECO:0007669"/>
    <property type="project" value="EnsemblFungi"/>
</dbReference>
<dbReference type="PANTHER" id="PTHR13989">
    <property type="entry name" value="REPLICATION PROTEIN A-RELATED"/>
    <property type="match status" value="1"/>
</dbReference>
<dbReference type="InterPro" id="IPR004365">
    <property type="entry name" value="NA-bd_OB_tRNA"/>
</dbReference>
<feature type="domain" description="Replication protein A C-terminal" evidence="8">
    <location>
        <begin position="165"/>
        <end position="242"/>
    </location>
</feature>
<comment type="subcellular location">
    <subcellularLocation>
        <location evidence="1">Nucleus</location>
    </subcellularLocation>
</comment>
<dbReference type="Gene3D" id="2.40.50.140">
    <property type="entry name" value="Nucleic acid-binding proteins"/>
    <property type="match status" value="1"/>
</dbReference>
<evidence type="ECO:0000256" key="2">
    <source>
        <dbReference type="ARBA" id="ARBA00007815"/>
    </source>
</evidence>
<dbReference type="SUPFAM" id="SSF50249">
    <property type="entry name" value="Nucleic acid-binding proteins"/>
    <property type="match status" value="1"/>
</dbReference>
<dbReference type="GO" id="GO:0006289">
    <property type="term" value="P:nucleotide-excision repair"/>
    <property type="evidence" value="ECO:0007669"/>
    <property type="project" value="EnsemblFungi"/>
</dbReference>
<comment type="similarity">
    <text evidence="2">Belongs to the replication factor A protein 2 family.</text>
</comment>
<keyword evidence="5" id="KW-0539">Nucleus</keyword>
<keyword evidence="4" id="KW-0238">DNA-binding</keyword>
<accession>W6MG10</accession>
<dbReference type="GO" id="GO:0007004">
    <property type="term" value="P:telomere maintenance via telomerase"/>
    <property type="evidence" value="ECO:0007669"/>
    <property type="project" value="EnsemblFungi"/>
</dbReference>
<dbReference type="GO" id="GO:0000722">
    <property type="term" value="P:telomere maintenance via recombination"/>
    <property type="evidence" value="ECO:0007669"/>
    <property type="project" value="EnsemblFungi"/>
</dbReference>
<feature type="compositionally biased region" description="Polar residues" evidence="6">
    <location>
        <begin position="14"/>
        <end position="34"/>
    </location>
</feature>
<gene>
    <name evidence="9" type="ORF">KUCA_T00000592001</name>
</gene>
<dbReference type="GO" id="GO:0007131">
    <property type="term" value="P:reciprocal meiotic recombination"/>
    <property type="evidence" value="ECO:0007669"/>
    <property type="project" value="EnsemblFungi"/>
</dbReference>
<dbReference type="GO" id="GO:0016567">
    <property type="term" value="P:protein ubiquitination"/>
    <property type="evidence" value="ECO:0007669"/>
    <property type="project" value="EnsemblFungi"/>
</dbReference>
<dbReference type="GO" id="GO:0003697">
    <property type="term" value="F:single-stranded DNA binding"/>
    <property type="evidence" value="ECO:0007669"/>
    <property type="project" value="EnsemblFungi"/>
</dbReference>
<dbReference type="GO" id="GO:0006265">
    <property type="term" value="P:DNA topological change"/>
    <property type="evidence" value="ECO:0007669"/>
    <property type="project" value="EnsemblFungi"/>
</dbReference>
<evidence type="ECO:0000256" key="6">
    <source>
        <dbReference type="SAM" id="MobiDB-lite"/>
    </source>
</evidence>